<evidence type="ECO:0000256" key="2">
    <source>
        <dbReference type="ARBA" id="ARBA00010072"/>
    </source>
</evidence>
<dbReference type="HOGENOM" id="CLU_464403_0_0_7"/>
<dbReference type="InterPro" id="IPR010065">
    <property type="entry name" value="AA_ABC_transptr_permease_3TM"/>
</dbReference>
<dbReference type="GO" id="GO:0006865">
    <property type="term" value="P:amino acid transport"/>
    <property type="evidence" value="ECO:0007669"/>
    <property type="project" value="TreeGrafter"/>
</dbReference>
<evidence type="ECO:0000313" key="10">
    <source>
        <dbReference type="EMBL" id="ABM29235.1"/>
    </source>
</evidence>
<evidence type="ECO:0000256" key="4">
    <source>
        <dbReference type="ARBA" id="ARBA00022475"/>
    </source>
</evidence>
<evidence type="ECO:0000259" key="9">
    <source>
        <dbReference type="PROSITE" id="PS50928"/>
    </source>
</evidence>
<dbReference type="EMBL" id="CP000527">
    <property type="protein sequence ID" value="ABM29235.1"/>
    <property type="molecule type" value="Genomic_DNA"/>
</dbReference>
<dbReference type="PANTHER" id="PTHR30614">
    <property type="entry name" value="MEMBRANE COMPONENT OF AMINO ACID ABC TRANSPORTER"/>
    <property type="match status" value="1"/>
</dbReference>
<feature type="transmembrane region" description="Helical" evidence="8">
    <location>
        <begin position="245"/>
        <end position="263"/>
    </location>
</feature>
<feature type="domain" description="ABC transmembrane type-1" evidence="9">
    <location>
        <begin position="390"/>
        <end position="580"/>
    </location>
</feature>
<organism evidence="10 11">
    <name type="scientific">Nitratidesulfovibrio vulgaris (strain DP4)</name>
    <name type="common">Desulfovibrio vulgaris</name>
    <dbReference type="NCBI Taxonomy" id="391774"/>
    <lineage>
        <taxon>Bacteria</taxon>
        <taxon>Pseudomonadati</taxon>
        <taxon>Thermodesulfobacteriota</taxon>
        <taxon>Desulfovibrionia</taxon>
        <taxon>Desulfovibrionales</taxon>
        <taxon>Desulfovibrionaceae</taxon>
        <taxon>Nitratidesulfovibrio</taxon>
    </lineage>
</organism>
<dbReference type="InterPro" id="IPR043429">
    <property type="entry name" value="ArtM/GltK/GlnP/TcyL/YhdX-like"/>
</dbReference>
<dbReference type="SUPFAM" id="SSF161098">
    <property type="entry name" value="MetI-like"/>
    <property type="match status" value="2"/>
</dbReference>
<dbReference type="Proteomes" id="UP000009173">
    <property type="component" value="Chromosome"/>
</dbReference>
<feature type="transmembrane region" description="Helical" evidence="8">
    <location>
        <begin position="12"/>
        <end position="29"/>
    </location>
</feature>
<feature type="transmembrane region" description="Helical" evidence="8">
    <location>
        <begin position="67"/>
        <end position="91"/>
    </location>
</feature>
<dbReference type="PANTHER" id="PTHR30614:SF21">
    <property type="entry name" value="AMINO ACID ABC TRANSPORTER PERMEASE"/>
    <property type="match status" value="1"/>
</dbReference>
<keyword evidence="6 8" id="KW-1133">Transmembrane helix</keyword>
<proteinExistence type="inferred from homology"/>
<evidence type="ECO:0000313" key="11">
    <source>
        <dbReference type="Proteomes" id="UP000009173"/>
    </source>
</evidence>
<protein>
    <submittedName>
        <fullName evidence="10">Amino acid ABC transporter membrane protein 1, PAAT family / amino acid ABC transporter membrane protein 2, PAAT family</fullName>
    </submittedName>
</protein>
<feature type="transmembrane region" description="Helical" evidence="8">
    <location>
        <begin position="334"/>
        <end position="356"/>
    </location>
</feature>
<dbReference type="KEGG" id="dvl:Dvul_2219"/>
<feature type="domain" description="ABC transmembrane type-1" evidence="9">
    <location>
        <begin position="61"/>
        <end position="258"/>
    </location>
</feature>
<keyword evidence="7 8" id="KW-0472">Membrane</keyword>
<reference evidence="11" key="1">
    <citation type="journal article" date="2009" name="Environ. Microbiol.">
        <title>Contribution of mobile genetic elements to Desulfovibrio vulgaris genome plasticity.</title>
        <authorList>
            <person name="Walker C.B."/>
            <person name="Stolyar S."/>
            <person name="Chivian D."/>
            <person name="Pinel N."/>
            <person name="Gabster J.A."/>
            <person name="Dehal P.S."/>
            <person name="He Z."/>
            <person name="Yang Z.K."/>
            <person name="Yen H.C."/>
            <person name="Zhou J."/>
            <person name="Wall J.D."/>
            <person name="Hazen T.C."/>
            <person name="Arkin A.P."/>
            <person name="Stahl D.A."/>
        </authorList>
    </citation>
    <scope>NUCLEOTIDE SEQUENCE [LARGE SCALE GENOMIC DNA]</scope>
    <source>
        <strain evidence="11">DP4</strain>
    </source>
</reference>
<dbReference type="GO" id="GO:0022857">
    <property type="term" value="F:transmembrane transporter activity"/>
    <property type="evidence" value="ECO:0007669"/>
    <property type="project" value="InterPro"/>
</dbReference>
<comment type="subcellular location">
    <subcellularLocation>
        <location evidence="1">Cell inner membrane</location>
        <topology evidence="1">Multi-pass membrane protein</topology>
    </subcellularLocation>
    <subcellularLocation>
        <location evidence="8">Cell membrane</location>
        <topology evidence="8">Multi-pass membrane protein</topology>
    </subcellularLocation>
</comment>
<keyword evidence="5 8" id="KW-0812">Transmembrane</keyword>
<dbReference type="Pfam" id="PF00528">
    <property type="entry name" value="BPD_transp_1"/>
    <property type="match status" value="2"/>
</dbReference>
<gene>
    <name evidence="10" type="ordered locus">Dvul_2219</name>
</gene>
<accession>A0A0H3ABX3</accession>
<dbReference type="CDD" id="cd06261">
    <property type="entry name" value="TM_PBP2"/>
    <property type="match status" value="2"/>
</dbReference>
<feature type="transmembrane region" description="Helical" evidence="8">
    <location>
        <begin position="455"/>
        <end position="476"/>
    </location>
</feature>
<dbReference type="GO" id="GO:0043190">
    <property type="term" value="C:ATP-binding cassette (ABC) transporter complex"/>
    <property type="evidence" value="ECO:0007669"/>
    <property type="project" value="InterPro"/>
</dbReference>
<evidence type="ECO:0000256" key="7">
    <source>
        <dbReference type="ARBA" id="ARBA00023136"/>
    </source>
</evidence>
<feature type="transmembrane region" description="Helical" evidence="8">
    <location>
        <begin position="561"/>
        <end position="581"/>
    </location>
</feature>
<dbReference type="AlphaFoldDB" id="A0A0H3ABX3"/>
<feature type="transmembrane region" description="Helical" evidence="8">
    <location>
        <begin position="426"/>
        <end position="449"/>
    </location>
</feature>
<sequence>MIRYWLDKTWVQYLVLCSITLLAVYYWGWVFDFGYQFQWDILFTRNTTYGTHLGLEILKGLGVTVRISLISSALALGLGTVLGIARLSLFAPLRLTATAVVEFFRNTPLLVQLFFWYFAFPAILPENIRELLFTGNFEFWCATIGLSVYTSAFMAEVIRAGLQSIPKGLLEAAYSSGLNYVQVLRTIILPMAFRAIIPPLGSEFLNNMKNSSLAMVVGVAELTWQSQQVESLTFKGFEATSAATVLYLSLSLLISFILNGVNGKMRLDTAPKRSLPVMFVDAVLLPVSLIRRVFVRPIGRALRRRRRAATSATYSPAMATMRVAMQMAGKGASLLCKGAFILALGGLLFVTARGLYNFNWGVIADNLRTLLIWHFPNGQSDELFMGLGGLAYSLLMAVIAISVSFFIGLVVGIGRTSDNRICRIPCLLYIELIRGNPLIIVIFWIYFFIPVLFNTFFNVFWSATIALTLFTGAYLAEIVRAGIQNIPAGQVEAAYSTGLTFVQTMRRIILPQALKQMIPAIVGQFIAIFKDTSLAFVLGVLELTFVAQGINNRLMVYPMEIYGTVAFLYFICCWSMSVYAARLERRLSPEKINLRM</sequence>
<evidence type="ECO:0000256" key="5">
    <source>
        <dbReference type="ARBA" id="ARBA00022692"/>
    </source>
</evidence>
<feature type="transmembrane region" description="Helical" evidence="8">
    <location>
        <begin position="390"/>
        <end position="414"/>
    </location>
</feature>
<evidence type="ECO:0000256" key="6">
    <source>
        <dbReference type="ARBA" id="ARBA00022989"/>
    </source>
</evidence>
<feature type="transmembrane region" description="Helical" evidence="8">
    <location>
        <begin position="103"/>
        <end position="125"/>
    </location>
</feature>
<evidence type="ECO:0000256" key="8">
    <source>
        <dbReference type="RuleBase" id="RU363032"/>
    </source>
</evidence>
<keyword evidence="3 8" id="KW-0813">Transport</keyword>
<evidence type="ECO:0000256" key="3">
    <source>
        <dbReference type="ARBA" id="ARBA00022448"/>
    </source>
</evidence>
<comment type="similarity">
    <text evidence="2">Belongs to the binding-protein-dependent transport system permease family. HisMQ subfamily.</text>
</comment>
<name>A0A0H3ABX3_NITV4</name>
<dbReference type="Gene3D" id="1.10.3720.10">
    <property type="entry name" value="MetI-like"/>
    <property type="match status" value="2"/>
</dbReference>
<dbReference type="RefSeq" id="WP_011792724.1">
    <property type="nucleotide sequence ID" value="NC_008751.1"/>
</dbReference>
<dbReference type="InterPro" id="IPR035906">
    <property type="entry name" value="MetI-like_sf"/>
</dbReference>
<dbReference type="InterPro" id="IPR000515">
    <property type="entry name" value="MetI-like"/>
</dbReference>
<feature type="transmembrane region" description="Helical" evidence="8">
    <location>
        <begin position="137"/>
        <end position="158"/>
    </location>
</feature>
<dbReference type="PROSITE" id="PS50928">
    <property type="entry name" value="ABC_TM1"/>
    <property type="match status" value="2"/>
</dbReference>
<dbReference type="NCBIfam" id="TIGR01726">
    <property type="entry name" value="HEQRo_perm_3TM"/>
    <property type="match status" value="2"/>
</dbReference>
<keyword evidence="4" id="KW-1003">Cell membrane</keyword>
<evidence type="ECO:0000256" key="1">
    <source>
        <dbReference type="ARBA" id="ARBA00004429"/>
    </source>
</evidence>